<feature type="domain" description="Phosphodiester glycosidase" evidence="2">
    <location>
        <begin position="113"/>
        <end position="295"/>
    </location>
</feature>
<comment type="caution">
    <text evidence="3">The sequence shown here is derived from an EMBL/GenBank/DDBJ whole genome shotgun (WGS) entry which is preliminary data.</text>
</comment>
<dbReference type="AlphaFoldDB" id="A0A4Q0M9B7"/>
<keyword evidence="3" id="KW-0326">Glycosidase</keyword>
<reference evidence="3 4" key="1">
    <citation type="submission" date="2018-12" db="EMBL/GenBank/DDBJ databases">
        <title>The Draft Genome Sequence of the Soil Bacterium Pedobacter tournemirensis R1.</title>
        <authorList>
            <person name="He J."/>
        </authorList>
    </citation>
    <scope>NUCLEOTIDE SEQUENCE [LARGE SCALE GENOMIC DNA]</scope>
    <source>
        <strain evidence="3 4">R1</strain>
    </source>
</reference>
<evidence type="ECO:0000256" key="1">
    <source>
        <dbReference type="SAM" id="MobiDB-lite"/>
    </source>
</evidence>
<dbReference type="Proteomes" id="UP000290848">
    <property type="component" value="Unassembled WGS sequence"/>
</dbReference>
<protein>
    <submittedName>
        <fullName evidence="3">Phosphodiester glycosidase family protein</fullName>
    </submittedName>
</protein>
<dbReference type="GO" id="GO:0016798">
    <property type="term" value="F:hydrolase activity, acting on glycosyl bonds"/>
    <property type="evidence" value="ECO:0007669"/>
    <property type="project" value="UniProtKB-KW"/>
</dbReference>
<dbReference type="PANTHER" id="PTHR40446">
    <property type="entry name" value="N-ACETYLGLUCOSAMINE-1-PHOSPHODIESTER ALPHA-N-ACETYLGLUCOSAMINIDASE"/>
    <property type="match status" value="1"/>
</dbReference>
<proteinExistence type="predicted"/>
<dbReference type="Pfam" id="PF09992">
    <property type="entry name" value="NAGPA"/>
    <property type="match status" value="1"/>
</dbReference>
<dbReference type="EMBL" id="RXOC01000006">
    <property type="protein sequence ID" value="RXF69734.1"/>
    <property type="molecule type" value="Genomic_DNA"/>
</dbReference>
<gene>
    <name evidence="3" type="ORF">EKH83_10805</name>
</gene>
<evidence type="ECO:0000259" key="2">
    <source>
        <dbReference type="Pfam" id="PF09992"/>
    </source>
</evidence>
<dbReference type="PANTHER" id="PTHR40446:SF2">
    <property type="entry name" value="N-ACETYLGLUCOSAMINE-1-PHOSPHODIESTER ALPHA-N-ACETYLGLUCOSAMINIDASE"/>
    <property type="match status" value="1"/>
</dbReference>
<evidence type="ECO:0000313" key="3">
    <source>
        <dbReference type="EMBL" id="RXF69734.1"/>
    </source>
</evidence>
<dbReference type="InterPro" id="IPR018711">
    <property type="entry name" value="NAGPA"/>
</dbReference>
<name>A0A4Q0M9B7_9SPHI</name>
<sequence>MKRKLFLYIALLTVALYTGCGKDNNGQGPEKPQVENPGSSKTDKEKITGAAWETQKLSDAISWRYCPFTDLFSSRQSVTVFDIDLSHSKLMVDIPFVRTGAFIKTSEAAVNVKATAAINGSYFNTTAGGSTVFFKKDGQIITRTVSGFTPYRENAGFAIDNTGKVSIVKRPTSGWEAIDPYTLLVSGPLLMFDGKAIEQVNETFTKERNPRTAVGITKDNHLIAVVVDGRATEAAGMTTPELALLMEALGCQSAMNLDGGGSSTAWVKGRGVVSYPSDNNKFDHDGERAVATVISFIMKD</sequence>
<accession>A0A4Q0M9B7</accession>
<evidence type="ECO:0000313" key="4">
    <source>
        <dbReference type="Proteomes" id="UP000290848"/>
    </source>
</evidence>
<organism evidence="3 4">
    <name type="scientific">Arcticibacter tournemirensis</name>
    <dbReference type="NCBI Taxonomy" id="699437"/>
    <lineage>
        <taxon>Bacteria</taxon>
        <taxon>Pseudomonadati</taxon>
        <taxon>Bacteroidota</taxon>
        <taxon>Sphingobacteriia</taxon>
        <taxon>Sphingobacteriales</taxon>
        <taxon>Sphingobacteriaceae</taxon>
        <taxon>Arcticibacter</taxon>
    </lineage>
</organism>
<keyword evidence="3" id="KW-0378">Hydrolase</keyword>
<feature type="region of interest" description="Disordered" evidence="1">
    <location>
        <begin position="24"/>
        <end position="46"/>
    </location>
</feature>
<dbReference type="RefSeq" id="WP_128769436.1">
    <property type="nucleotide sequence ID" value="NZ_RXOC01000006.1"/>
</dbReference>